<sequence>MQKTQRFSVAVDKRMSTISTVWKSVTTAGANAGIRNSMTVSANRMSPISFGGIRPASGFALDDGASNQAGVGANPSDGDGALSPRQTHGPLALTPEDIRARIAAGSQARSASNVSTPSAATTQQKDEINNVLPALGMMRTDQGEDHLLPAPALAHTHLAPPSSIPSPPPTMMSPVMATIPPPTASVMLPNEMLSGGVPVP</sequence>
<protein>
    <submittedName>
        <fullName evidence="2">Uncharacterized protein</fullName>
    </submittedName>
</protein>
<proteinExistence type="predicted"/>
<dbReference type="Proteomes" id="UP000807342">
    <property type="component" value="Unassembled WGS sequence"/>
</dbReference>
<dbReference type="OrthoDB" id="3363836at2759"/>
<dbReference type="EMBL" id="MU152033">
    <property type="protein sequence ID" value="KAF9441156.1"/>
    <property type="molecule type" value="Genomic_DNA"/>
</dbReference>
<feature type="region of interest" description="Disordered" evidence="1">
    <location>
        <begin position="105"/>
        <end position="126"/>
    </location>
</feature>
<organism evidence="2 3">
    <name type="scientific">Macrolepiota fuliginosa MF-IS2</name>
    <dbReference type="NCBI Taxonomy" id="1400762"/>
    <lineage>
        <taxon>Eukaryota</taxon>
        <taxon>Fungi</taxon>
        <taxon>Dikarya</taxon>
        <taxon>Basidiomycota</taxon>
        <taxon>Agaricomycotina</taxon>
        <taxon>Agaricomycetes</taxon>
        <taxon>Agaricomycetidae</taxon>
        <taxon>Agaricales</taxon>
        <taxon>Agaricineae</taxon>
        <taxon>Agaricaceae</taxon>
        <taxon>Macrolepiota</taxon>
    </lineage>
</organism>
<evidence type="ECO:0000256" key="1">
    <source>
        <dbReference type="SAM" id="MobiDB-lite"/>
    </source>
</evidence>
<dbReference type="AlphaFoldDB" id="A0A9P6BV28"/>
<feature type="compositionally biased region" description="Polar residues" evidence="1">
    <location>
        <begin position="107"/>
        <end position="123"/>
    </location>
</feature>
<gene>
    <name evidence="2" type="ORF">P691DRAFT_779899</name>
</gene>
<feature type="region of interest" description="Disordered" evidence="1">
    <location>
        <begin position="64"/>
        <end position="90"/>
    </location>
</feature>
<evidence type="ECO:0000313" key="3">
    <source>
        <dbReference type="Proteomes" id="UP000807342"/>
    </source>
</evidence>
<evidence type="ECO:0000313" key="2">
    <source>
        <dbReference type="EMBL" id="KAF9441156.1"/>
    </source>
</evidence>
<keyword evidence="3" id="KW-1185">Reference proteome</keyword>
<comment type="caution">
    <text evidence="2">The sequence shown here is derived from an EMBL/GenBank/DDBJ whole genome shotgun (WGS) entry which is preliminary data.</text>
</comment>
<name>A0A9P6BV28_9AGAR</name>
<reference evidence="2" key="1">
    <citation type="submission" date="2020-11" db="EMBL/GenBank/DDBJ databases">
        <authorList>
            <consortium name="DOE Joint Genome Institute"/>
            <person name="Ahrendt S."/>
            <person name="Riley R."/>
            <person name="Andreopoulos W."/>
            <person name="Labutti K."/>
            <person name="Pangilinan J."/>
            <person name="Ruiz-Duenas F.J."/>
            <person name="Barrasa J.M."/>
            <person name="Sanchez-Garcia M."/>
            <person name="Camarero S."/>
            <person name="Miyauchi S."/>
            <person name="Serrano A."/>
            <person name="Linde D."/>
            <person name="Babiker R."/>
            <person name="Drula E."/>
            <person name="Ayuso-Fernandez I."/>
            <person name="Pacheco R."/>
            <person name="Padilla G."/>
            <person name="Ferreira P."/>
            <person name="Barriuso J."/>
            <person name="Kellner H."/>
            <person name="Castanera R."/>
            <person name="Alfaro M."/>
            <person name="Ramirez L."/>
            <person name="Pisabarro A.G."/>
            <person name="Kuo A."/>
            <person name="Tritt A."/>
            <person name="Lipzen A."/>
            <person name="He G."/>
            <person name="Yan M."/>
            <person name="Ng V."/>
            <person name="Cullen D."/>
            <person name="Martin F."/>
            <person name="Rosso M.-N."/>
            <person name="Henrissat B."/>
            <person name="Hibbett D."/>
            <person name="Martinez A.T."/>
            <person name="Grigoriev I.V."/>
        </authorList>
    </citation>
    <scope>NUCLEOTIDE SEQUENCE</scope>
    <source>
        <strain evidence="2">MF-IS2</strain>
    </source>
</reference>
<accession>A0A9P6BV28</accession>